<dbReference type="PATRIC" id="fig|1238180.3.peg.3922"/>
<dbReference type="EMBL" id="MUXN01000025">
    <property type="protein sequence ID" value="OOC02318.1"/>
    <property type="molecule type" value="Genomic_DNA"/>
</dbReference>
<evidence type="ECO:0000256" key="1">
    <source>
        <dbReference type="ARBA" id="ARBA00004660"/>
    </source>
</evidence>
<dbReference type="Proteomes" id="UP000188551">
    <property type="component" value="Unassembled WGS sequence"/>
</dbReference>
<evidence type="ECO:0000256" key="5">
    <source>
        <dbReference type="ARBA" id="ARBA00023194"/>
    </source>
</evidence>
<dbReference type="EMBL" id="ANMG01000033">
    <property type="protein sequence ID" value="EMD26461.1"/>
    <property type="molecule type" value="Genomic_DNA"/>
</dbReference>
<evidence type="ECO:0000256" key="2">
    <source>
        <dbReference type="ARBA" id="ARBA00006962"/>
    </source>
</evidence>
<evidence type="ECO:0000313" key="9">
    <source>
        <dbReference type="EMBL" id="OOC02318.1"/>
    </source>
</evidence>
<dbReference type="InterPro" id="IPR004276">
    <property type="entry name" value="GlycoTrans_28_N"/>
</dbReference>
<protein>
    <submittedName>
        <fullName evidence="9">Glycosyl transferase</fullName>
    </submittedName>
    <submittedName>
        <fullName evidence="8">Glycosyltransferase</fullName>
    </submittedName>
</protein>
<evidence type="ECO:0000256" key="4">
    <source>
        <dbReference type="ARBA" id="ARBA00022679"/>
    </source>
</evidence>
<dbReference type="GO" id="GO:0005975">
    <property type="term" value="P:carbohydrate metabolic process"/>
    <property type="evidence" value="ECO:0007669"/>
    <property type="project" value="InterPro"/>
</dbReference>
<comment type="caution">
    <text evidence="8">The sequence shown here is derived from an EMBL/GenBank/DDBJ whole genome shotgun (WGS) entry which is preliminary data.</text>
</comment>
<dbReference type="CDD" id="cd03784">
    <property type="entry name" value="GT1_Gtf-like"/>
    <property type="match status" value="1"/>
</dbReference>
<dbReference type="GO" id="GO:0033072">
    <property type="term" value="P:vancomycin biosynthetic process"/>
    <property type="evidence" value="ECO:0007669"/>
    <property type="project" value="UniProtKB-UniPathway"/>
</dbReference>
<keyword evidence="5" id="KW-0045">Antibiotic biosynthesis</keyword>
<dbReference type="PANTHER" id="PTHR48050">
    <property type="entry name" value="STEROL 3-BETA-GLUCOSYLTRANSFERASE"/>
    <property type="match status" value="1"/>
</dbReference>
<comment type="similarity">
    <text evidence="2">Belongs to the glycosyltransferase 28 family.</text>
</comment>
<keyword evidence="4 8" id="KW-0808">Transferase</keyword>
<gene>
    <name evidence="9" type="ORF">B0293_33360</name>
    <name evidence="8" type="ORF">C791_3591</name>
</gene>
<organism evidence="8 10">
    <name type="scientific">Amycolatopsis azurea DSM 43854</name>
    <dbReference type="NCBI Taxonomy" id="1238180"/>
    <lineage>
        <taxon>Bacteria</taxon>
        <taxon>Bacillati</taxon>
        <taxon>Actinomycetota</taxon>
        <taxon>Actinomycetes</taxon>
        <taxon>Pseudonocardiales</taxon>
        <taxon>Pseudonocardiaceae</taxon>
        <taxon>Amycolatopsis</taxon>
    </lineage>
</organism>
<dbReference type="OrthoDB" id="3253247at2"/>
<keyword evidence="3" id="KW-0328">Glycosyltransferase</keyword>
<evidence type="ECO:0000259" key="6">
    <source>
        <dbReference type="Pfam" id="PF03033"/>
    </source>
</evidence>
<dbReference type="GO" id="GO:0016758">
    <property type="term" value="F:hexosyltransferase activity"/>
    <property type="evidence" value="ECO:0007669"/>
    <property type="project" value="InterPro"/>
</dbReference>
<dbReference type="Pfam" id="PF06722">
    <property type="entry name" value="EryCIII-like_C"/>
    <property type="match status" value="1"/>
</dbReference>
<dbReference type="SUPFAM" id="SSF53756">
    <property type="entry name" value="UDP-Glycosyltransferase/glycogen phosphorylase"/>
    <property type="match status" value="1"/>
</dbReference>
<name>M2QIF8_9PSEU</name>
<evidence type="ECO:0000259" key="7">
    <source>
        <dbReference type="Pfam" id="PF06722"/>
    </source>
</evidence>
<keyword evidence="11" id="KW-1185">Reference proteome</keyword>
<reference evidence="8 10" key="1">
    <citation type="submission" date="2012-10" db="EMBL/GenBank/DDBJ databases">
        <title>Genome assembly of Amycolatopsis azurea DSM 43854.</title>
        <authorList>
            <person name="Khatri I."/>
            <person name="Kaur I."/>
            <person name="Subramanian S."/>
            <person name="Mayilraj S."/>
        </authorList>
    </citation>
    <scope>NUCLEOTIDE SEQUENCE [LARGE SCALE GENOMIC DNA]</scope>
    <source>
        <strain evidence="8 10">DSM 43854</strain>
    </source>
</reference>
<dbReference type="Gene3D" id="3.40.50.2000">
    <property type="entry name" value="Glycogen Phosphorylase B"/>
    <property type="match status" value="2"/>
</dbReference>
<evidence type="ECO:0000256" key="3">
    <source>
        <dbReference type="ARBA" id="ARBA00022676"/>
    </source>
</evidence>
<accession>M2QIF8</accession>
<dbReference type="PANTHER" id="PTHR48050:SF13">
    <property type="entry name" value="STEROL 3-BETA-GLUCOSYLTRANSFERASE UGT80A2"/>
    <property type="match status" value="1"/>
</dbReference>
<dbReference type="InterPro" id="IPR050426">
    <property type="entry name" value="Glycosyltransferase_28"/>
</dbReference>
<dbReference type="Pfam" id="PF03033">
    <property type="entry name" value="Glyco_transf_28"/>
    <property type="match status" value="1"/>
</dbReference>
<dbReference type="GO" id="GO:0008194">
    <property type="term" value="F:UDP-glycosyltransferase activity"/>
    <property type="evidence" value="ECO:0007669"/>
    <property type="project" value="InterPro"/>
</dbReference>
<comment type="pathway">
    <text evidence="1">Antibiotic biosynthesis; vancomycin biosynthesis.</text>
</comment>
<feature type="domain" description="Glycosyltransferase family 28 N-terminal" evidence="6">
    <location>
        <begin position="3"/>
        <end position="129"/>
    </location>
</feature>
<sequence length="410" mass="42766">MRVLLSTSGSRGDVEPLVALAVRLRELGAEVRMCAPPDAGERLAEFGVPLVPVGESTRAMTHEKKPPSPKDGPRLSAEAIATQFEQVPAGAEGCDAVVATGMLAAAVAVRSVAEKLGIPYFYAFHCPIYLPSPHYPPPPPLGEPPAPAGTDIRSLWARNSQSAYRRFGEPLNSERAAIGLPPVDDIFSYGYTDHPLLASDPVVAPLLPTDLDAVQTGAWTLPDERPLSPELEAFLAAGEPPVYVGFGSMRAPEDAAKVAVEAVRAQGRRMILSRGWADLTLIDDQADCFAVGEVNHQVLFGRVAAVVHHGGVGTTTAAARAGAPQVVVPQIADQPYFAGRVAELGIGAAHDGPTPTVDSLSAALTVALSPETRARAAAVAGTIHHDGAAVAAKLVLEAVNRQGSTERGTL</sequence>
<dbReference type="InterPro" id="IPR002213">
    <property type="entry name" value="UDP_glucos_trans"/>
</dbReference>
<dbReference type="UniPathway" id="UPA00162"/>
<evidence type="ECO:0000313" key="10">
    <source>
        <dbReference type="Proteomes" id="UP000014137"/>
    </source>
</evidence>
<evidence type="ECO:0000313" key="11">
    <source>
        <dbReference type="Proteomes" id="UP000188551"/>
    </source>
</evidence>
<feature type="domain" description="Erythromycin biosynthesis protein CIII-like C-terminal" evidence="7">
    <location>
        <begin position="292"/>
        <end position="378"/>
    </location>
</feature>
<proteinExistence type="inferred from homology"/>
<dbReference type="FunFam" id="3.40.50.2000:FF:000009">
    <property type="entry name" value="Sterol 3-beta-glucosyltransferase UGT80A2"/>
    <property type="match status" value="1"/>
</dbReference>
<dbReference type="AlphaFoldDB" id="M2QIF8"/>
<evidence type="ECO:0000313" key="8">
    <source>
        <dbReference type="EMBL" id="EMD26461.1"/>
    </source>
</evidence>
<reference evidence="9 11" key="2">
    <citation type="submission" date="2017-02" db="EMBL/GenBank/DDBJ databases">
        <title>Amycolatopsis azurea DSM 43854 draft genome.</title>
        <authorList>
            <person name="Mayilraj S."/>
        </authorList>
    </citation>
    <scope>NUCLEOTIDE SEQUENCE [LARGE SCALE GENOMIC DNA]</scope>
    <source>
        <strain evidence="9 11">DSM 43854</strain>
    </source>
</reference>
<dbReference type="RefSeq" id="WP_005158086.1">
    <property type="nucleotide sequence ID" value="NZ_ANMG01000033.1"/>
</dbReference>
<dbReference type="Proteomes" id="UP000014137">
    <property type="component" value="Unassembled WGS sequence"/>
</dbReference>
<dbReference type="FunFam" id="3.40.50.2000:FF:000292">
    <property type="entry name" value="Glycosyltransferase GtfE"/>
    <property type="match status" value="1"/>
</dbReference>
<dbReference type="InterPro" id="IPR010610">
    <property type="entry name" value="EryCIII-like_C"/>
</dbReference>